<keyword evidence="2" id="KW-1185">Reference proteome</keyword>
<dbReference type="RefSeq" id="WP_055121933.1">
    <property type="nucleotide sequence ID" value="NZ_LKST01000001.1"/>
</dbReference>
<dbReference type="SUPFAM" id="SSF55961">
    <property type="entry name" value="Bet v1-like"/>
    <property type="match status" value="1"/>
</dbReference>
<dbReference type="EMBL" id="LKST01000001">
    <property type="protein sequence ID" value="KQB85629.1"/>
    <property type="molecule type" value="Genomic_DNA"/>
</dbReference>
<reference evidence="1 2" key="1">
    <citation type="submission" date="2015-10" db="EMBL/GenBank/DDBJ databases">
        <title>Corynebacteirum lowii and Corynebacterium oculi species nova, derived from human clinical disease and and emended description of Corynebacterium mastiditis.</title>
        <authorList>
            <person name="Bernard K."/>
            <person name="Pacheco A.L."/>
            <person name="Mcdougall C."/>
            <person name="Burtx T."/>
            <person name="Weibe D."/>
            <person name="Tyler S."/>
            <person name="Olson A.B."/>
            <person name="Cnockaert M."/>
            <person name="Eguchi H."/>
            <person name="Kuwahara T."/>
            <person name="Nakayama-Imaohji H."/>
            <person name="Boudewijins M."/>
            <person name="Van Hoecke F."/>
            <person name="Bernier A.-M."/>
            <person name="Vandamme P."/>
        </authorList>
    </citation>
    <scope>NUCLEOTIDE SEQUENCE [LARGE SCALE GENOMIC DNA]</scope>
    <source>
        <strain evidence="1 2">NML 130210</strain>
    </source>
</reference>
<gene>
    <name evidence="1" type="ORF">Cocul_00776</name>
</gene>
<dbReference type="PATRIC" id="fig|1544416.3.peg.778"/>
<dbReference type="Proteomes" id="UP000050517">
    <property type="component" value="Unassembled WGS sequence"/>
</dbReference>
<dbReference type="AlphaFoldDB" id="A0A0Q1DZE7"/>
<evidence type="ECO:0000313" key="2">
    <source>
        <dbReference type="Proteomes" id="UP000050517"/>
    </source>
</evidence>
<dbReference type="InterPro" id="IPR019587">
    <property type="entry name" value="Polyketide_cyclase/dehydratase"/>
</dbReference>
<dbReference type="Gene3D" id="3.30.530.20">
    <property type="match status" value="1"/>
</dbReference>
<dbReference type="OrthoDB" id="3399604at2"/>
<organism evidence="1 2">
    <name type="scientific">Corynebacterium oculi</name>
    <dbReference type="NCBI Taxonomy" id="1544416"/>
    <lineage>
        <taxon>Bacteria</taxon>
        <taxon>Bacillati</taxon>
        <taxon>Actinomycetota</taxon>
        <taxon>Actinomycetes</taxon>
        <taxon>Mycobacteriales</taxon>
        <taxon>Corynebacteriaceae</taxon>
        <taxon>Corynebacterium</taxon>
    </lineage>
</organism>
<protein>
    <submittedName>
        <fullName evidence="1">Polyketide cyclase / dehydrase and lipid transport</fullName>
    </submittedName>
</protein>
<sequence>MGTFIWGKNPTSAKALAQRIVVGWSEPALEIEVSRVIAAPRQDLYEYIKNMENMGEISPENKKTTWITPGKRKPDWCMVSLGMTGVVEEDVPGESFGFLTDSPSETHWRYTFSDAPGGTRVVESMRKARPQLSLIVTAQELLRCAE</sequence>
<accession>A0A0Q1DZE7</accession>
<proteinExistence type="predicted"/>
<dbReference type="STRING" id="1544416.Cocul_00776"/>
<evidence type="ECO:0000313" key="1">
    <source>
        <dbReference type="EMBL" id="KQB85629.1"/>
    </source>
</evidence>
<comment type="caution">
    <text evidence="1">The sequence shown here is derived from an EMBL/GenBank/DDBJ whole genome shotgun (WGS) entry which is preliminary data.</text>
</comment>
<name>A0A0Q1DZE7_9CORY</name>
<dbReference type="Pfam" id="PF10604">
    <property type="entry name" value="Polyketide_cyc2"/>
    <property type="match status" value="1"/>
</dbReference>
<dbReference type="CDD" id="cd07812">
    <property type="entry name" value="SRPBCC"/>
    <property type="match status" value="1"/>
</dbReference>
<dbReference type="InterPro" id="IPR023393">
    <property type="entry name" value="START-like_dom_sf"/>
</dbReference>